<feature type="coiled-coil region" evidence="2">
    <location>
        <begin position="86"/>
        <end position="127"/>
    </location>
</feature>
<dbReference type="RefSeq" id="WP_111528586.1">
    <property type="nucleotide sequence ID" value="NZ_JBHRSG010000004.1"/>
</dbReference>
<evidence type="ECO:0000259" key="3">
    <source>
        <dbReference type="PROSITE" id="PS50937"/>
    </source>
</evidence>
<dbReference type="Proteomes" id="UP000249254">
    <property type="component" value="Unassembled WGS sequence"/>
</dbReference>
<dbReference type="Gene3D" id="1.10.1660.10">
    <property type="match status" value="1"/>
</dbReference>
<evidence type="ECO:0000256" key="2">
    <source>
        <dbReference type="SAM" id="Coils"/>
    </source>
</evidence>
<dbReference type="GO" id="GO:0003677">
    <property type="term" value="F:DNA binding"/>
    <property type="evidence" value="ECO:0007669"/>
    <property type="project" value="UniProtKB-KW"/>
</dbReference>
<comment type="caution">
    <text evidence="4">The sequence shown here is derived from an EMBL/GenBank/DDBJ whole genome shotgun (WGS) entry which is preliminary data.</text>
</comment>
<dbReference type="InterPro" id="IPR009061">
    <property type="entry name" value="DNA-bd_dom_put_sf"/>
</dbReference>
<evidence type="ECO:0000256" key="1">
    <source>
        <dbReference type="ARBA" id="ARBA00023125"/>
    </source>
</evidence>
<keyword evidence="2" id="KW-0175">Coiled coil</keyword>
<dbReference type="Pfam" id="PF13411">
    <property type="entry name" value="MerR_1"/>
    <property type="match status" value="1"/>
</dbReference>
<name>A0A328ALE7_9CAUL</name>
<gene>
    <name evidence="4" type="ORF">DJ017_10015</name>
</gene>
<dbReference type="InterPro" id="IPR047057">
    <property type="entry name" value="MerR_fam"/>
</dbReference>
<evidence type="ECO:0000313" key="5">
    <source>
        <dbReference type="Proteomes" id="UP000249254"/>
    </source>
</evidence>
<evidence type="ECO:0000313" key="4">
    <source>
        <dbReference type="EMBL" id="RAK54836.1"/>
    </source>
</evidence>
<accession>A0A328ALE7</accession>
<dbReference type="PROSITE" id="PS50937">
    <property type="entry name" value="HTH_MERR_2"/>
    <property type="match status" value="1"/>
</dbReference>
<dbReference type="PANTHER" id="PTHR30204:SF58">
    <property type="entry name" value="HTH-TYPE TRANSCRIPTIONAL REGULATOR YFMP"/>
    <property type="match status" value="1"/>
</dbReference>
<dbReference type="EMBL" id="QFYQ01000001">
    <property type="protein sequence ID" value="RAK54836.1"/>
    <property type="molecule type" value="Genomic_DNA"/>
</dbReference>
<dbReference type="CDD" id="cd04776">
    <property type="entry name" value="HTH_GnyR"/>
    <property type="match status" value="1"/>
</dbReference>
<dbReference type="OrthoDB" id="9803659at2"/>
<dbReference type="PANTHER" id="PTHR30204">
    <property type="entry name" value="REDOX-CYCLING DRUG-SENSING TRANSCRIPTIONAL ACTIVATOR SOXR"/>
    <property type="match status" value="1"/>
</dbReference>
<keyword evidence="1" id="KW-0238">DNA-binding</keyword>
<reference evidence="5" key="1">
    <citation type="submission" date="2018-05" db="EMBL/GenBank/DDBJ databases">
        <authorList>
            <person name="Li X."/>
        </authorList>
    </citation>
    <scope>NUCLEOTIDE SEQUENCE [LARGE SCALE GENOMIC DNA]</scope>
    <source>
        <strain evidence="5">LX32</strain>
    </source>
</reference>
<sequence length="145" mass="16630">MAYKIRHAPFGSYTIGQLCREFGTTTRALRFYEEQGLLFPARRDTARIYTYKDRARLTLIMRGRRVGLSLAEIRDILDLYDEEGEAAQSAEALRVFRRRIEALESQKQEVDQAIESLKQASDRLARQFPAATPAATTGAEREQWA</sequence>
<dbReference type="GO" id="GO:0003700">
    <property type="term" value="F:DNA-binding transcription factor activity"/>
    <property type="evidence" value="ECO:0007669"/>
    <property type="project" value="InterPro"/>
</dbReference>
<protein>
    <submittedName>
        <fullName evidence="4">Transcriptional regulator</fullName>
    </submittedName>
</protein>
<organism evidence="4 5">
    <name type="scientific">Phenylobacterium soli</name>
    <dbReference type="NCBI Taxonomy" id="2170551"/>
    <lineage>
        <taxon>Bacteria</taxon>
        <taxon>Pseudomonadati</taxon>
        <taxon>Pseudomonadota</taxon>
        <taxon>Alphaproteobacteria</taxon>
        <taxon>Caulobacterales</taxon>
        <taxon>Caulobacteraceae</taxon>
        <taxon>Phenylobacterium</taxon>
    </lineage>
</organism>
<dbReference type="InterPro" id="IPR000551">
    <property type="entry name" value="MerR-type_HTH_dom"/>
</dbReference>
<proteinExistence type="predicted"/>
<feature type="domain" description="HTH merR-type" evidence="3">
    <location>
        <begin position="12"/>
        <end position="79"/>
    </location>
</feature>
<dbReference type="SUPFAM" id="SSF46955">
    <property type="entry name" value="Putative DNA-binding domain"/>
    <property type="match status" value="1"/>
</dbReference>
<keyword evidence="5" id="KW-1185">Reference proteome</keyword>
<dbReference type="SMART" id="SM00422">
    <property type="entry name" value="HTH_MERR"/>
    <property type="match status" value="1"/>
</dbReference>
<dbReference type="AlphaFoldDB" id="A0A328ALE7"/>